<evidence type="ECO:0008006" key="3">
    <source>
        <dbReference type="Google" id="ProtNLM"/>
    </source>
</evidence>
<protein>
    <recommendedName>
        <fullName evidence="3">Calcineurin-like phosphoesterase domain-containing protein</fullName>
    </recommendedName>
</protein>
<gene>
    <name evidence="1" type="ORF">THRCLA_07369</name>
</gene>
<dbReference type="InterPro" id="IPR029052">
    <property type="entry name" value="Metallo-depent_PP-like"/>
</dbReference>
<dbReference type="EMBL" id="JNBS01001987">
    <property type="protein sequence ID" value="OQR96116.1"/>
    <property type="molecule type" value="Genomic_DNA"/>
</dbReference>
<name>A0A1V9ZDP9_9STRA</name>
<reference evidence="1 2" key="1">
    <citation type="journal article" date="2014" name="Genome Biol. Evol.">
        <title>The secreted proteins of Achlya hypogyna and Thraustotheca clavata identify the ancestral oomycete secretome and reveal gene acquisitions by horizontal gene transfer.</title>
        <authorList>
            <person name="Misner I."/>
            <person name="Blouin N."/>
            <person name="Leonard G."/>
            <person name="Richards T.A."/>
            <person name="Lane C.E."/>
        </authorList>
    </citation>
    <scope>NUCLEOTIDE SEQUENCE [LARGE SCALE GENOMIC DNA]</scope>
    <source>
        <strain evidence="1 2">ATCC 34112</strain>
    </source>
</reference>
<dbReference type="STRING" id="74557.A0A1V9ZDP9"/>
<proteinExistence type="predicted"/>
<dbReference type="PANTHER" id="PTHR42254">
    <property type="entry name" value="METALLOPHOS DOMAIN-CONTAINING PROTEIN"/>
    <property type="match status" value="1"/>
</dbReference>
<evidence type="ECO:0000313" key="1">
    <source>
        <dbReference type="EMBL" id="OQR96116.1"/>
    </source>
</evidence>
<comment type="caution">
    <text evidence="1">The sequence shown here is derived from an EMBL/GenBank/DDBJ whole genome shotgun (WGS) entry which is preliminary data.</text>
</comment>
<dbReference type="Gene3D" id="3.60.21.10">
    <property type="match status" value="1"/>
</dbReference>
<dbReference type="Proteomes" id="UP000243217">
    <property type="component" value="Unassembled WGS sequence"/>
</dbReference>
<dbReference type="SUPFAM" id="SSF56300">
    <property type="entry name" value="Metallo-dependent phosphatases"/>
    <property type="match status" value="1"/>
</dbReference>
<dbReference type="AlphaFoldDB" id="A0A1V9ZDP9"/>
<sequence>MKLCYCTDVEGNIEYFNKYIALSEGVYYDYNNELELYPGYGFVFGGDVGDKGFGTLRMYQLLVNLKKKYPERVVLIAGNRDVNKMRFTSELTDLELNLITMNPELVNGPLWVPSKSRVSVKDFLCYEILQIPPEQVTTEMLNKVNTKINRVKWMLKHTMGSDGDFEKRRIEIAQKTGQTTISDDAIVDSFIASVLPGGVIYDYLHLSILGYLHNNTLFVHGGIMNNDGECSIGHIPGAPMDPTLTIAQWIYKLNIWYQQQLKDWLAYPEWTNNHEFRGGEELQKYGLPNATHSVINGRHLYPSGMPRLLPSEVTNELWNQGIHRIIMGHTPHGVSPTIVKQQANNSGVFEVVMCDTSYSDVTKSDNRGNCAHELLLNEDTVHLRGYINKGDINETFDFKTHEDKFVGHQVSVNGPWIKLPTQKNSYLLCTVTNGFTYSYQEIDASTLYTTFTPQ</sequence>
<evidence type="ECO:0000313" key="2">
    <source>
        <dbReference type="Proteomes" id="UP000243217"/>
    </source>
</evidence>
<organism evidence="1 2">
    <name type="scientific">Thraustotheca clavata</name>
    <dbReference type="NCBI Taxonomy" id="74557"/>
    <lineage>
        <taxon>Eukaryota</taxon>
        <taxon>Sar</taxon>
        <taxon>Stramenopiles</taxon>
        <taxon>Oomycota</taxon>
        <taxon>Saprolegniomycetes</taxon>
        <taxon>Saprolegniales</taxon>
        <taxon>Achlyaceae</taxon>
        <taxon>Thraustotheca</taxon>
    </lineage>
</organism>
<dbReference type="PANTHER" id="PTHR42254:SF1">
    <property type="entry name" value="CALCINEURIN-LIKE PHOSPHOESTERASE DOMAIN-CONTAINING PROTEIN"/>
    <property type="match status" value="1"/>
</dbReference>
<keyword evidence="2" id="KW-1185">Reference proteome</keyword>
<dbReference type="OrthoDB" id="426586at2759"/>
<accession>A0A1V9ZDP9</accession>